<feature type="domain" description="Ig-like" evidence="3">
    <location>
        <begin position="1"/>
        <end position="95"/>
    </location>
</feature>
<dbReference type="GO" id="GO:0019815">
    <property type="term" value="C:B cell receptor complex"/>
    <property type="evidence" value="ECO:0007669"/>
    <property type="project" value="TreeGrafter"/>
</dbReference>
<proteinExistence type="predicted"/>
<dbReference type="InterPro" id="IPR003599">
    <property type="entry name" value="Ig_sub"/>
</dbReference>
<evidence type="ECO:0000256" key="1">
    <source>
        <dbReference type="ARBA" id="ARBA00023319"/>
    </source>
</evidence>
<dbReference type="InterPro" id="IPR036179">
    <property type="entry name" value="Ig-like_dom_sf"/>
</dbReference>
<dbReference type="Gene3D" id="2.60.40.10">
    <property type="entry name" value="Immunoglobulins"/>
    <property type="match status" value="1"/>
</dbReference>
<keyword evidence="5" id="KW-1185">Reference proteome</keyword>
<dbReference type="PROSITE" id="PS50835">
    <property type="entry name" value="IG_LIKE"/>
    <property type="match status" value="1"/>
</dbReference>
<dbReference type="AlphaFoldDB" id="A0A9D3M2X5"/>
<accession>A0A9D3M2X5</accession>
<dbReference type="EMBL" id="JAFIRN010000010">
    <property type="protein sequence ID" value="KAG5840697.1"/>
    <property type="molecule type" value="Genomic_DNA"/>
</dbReference>
<dbReference type="Proteomes" id="UP001044222">
    <property type="component" value="Chromosome 10"/>
</dbReference>
<dbReference type="GO" id="GO:0050853">
    <property type="term" value="P:B cell receptor signaling pathway"/>
    <property type="evidence" value="ECO:0007669"/>
    <property type="project" value="TreeGrafter"/>
</dbReference>
<keyword evidence="2" id="KW-1133">Transmembrane helix</keyword>
<reference evidence="4" key="1">
    <citation type="submission" date="2021-01" db="EMBL/GenBank/DDBJ databases">
        <title>A chromosome-scale assembly of European eel, Anguilla anguilla.</title>
        <authorList>
            <person name="Henkel C."/>
            <person name="Jong-Raadsen S.A."/>
            <person name="Dufour S."/>
            <person name="Weltzien F.-A."/>
            <person name="Palstra A.P."/>
            <person name="Pelster B."/>
            <person name="Spaink H.P."/>
            <person name="Van Den Thillart G.E."/>
            <person name="Jansen H."/>
            <person name="Zahm M."/>
            <person name="Klopp C."/>
            <person name="Cedric C."/>
            <person name="Louis A."/>
            <person name="Berthelot C."/>
            <person name="Parey E."/>
            <person name="Roest Crollius H."/>
            <person name="Montfort J."/>
            <person name="Robinson-Rechavi M."/>
            <person name="Bucao C."/>
            <person name="Bouchez O."/>
            <person name="Gislard M."/>
            <person name="Lluch J."/>
            <person name="Milhes M."/>
            <person name="Lampietro C."/>
            <person name="Lopez Roques C."/>
            <person name="Donnadieu C."/>
            <person name="Braasch I."/>
            <person name="Desvignes T."/>
            <person name="Postlethwait J."/>
            <person name="Bobe J."/>
            <person name="Guiguen Y."/>
            <person name="Dirks R."/>
        </authorList>
    </citation>
    <scope>NUCLEOTIDE SEQUENCE</scope>
    <source>
        <strain evidence="4">Tag_6206</strain>
        <tissue evidence="4">Liver</tissue>
    </source>
</reference>
<gene>
    <name evidence="4" type="ORF">ANANG_G00191450</name>
</gene>
<evidence type="ECO:0000313" key="4">
    <source>
        <dbReference type="EMBL" id="KAG5840697.1"/>
    </source>
</evidence>
<keyword evidence="1" id="KW-0393">Immunoglobulin domain</keyword>
<dbReference type="SUPFAM" id="SSF48726">
    <property type="entry name" value="Immunoglobulin"/>
    <property type="match status" value="1"/>
</dbReference>
<dbReference type="GO" id="GO:0030183">
    <property type="term" value="P:B cell differentiation"/>
    <property type="evidence" value="ECO:0007669"/>
    <property type="project" value="TreeGrafter"/>
</dbReference>
<dbReference type="InterPro" id="IPR007110">
    <property type="entry name" value="Ig-like_dom"/>
</dbReference>
<name>A0A9D3M2X5_ANGAN</name>
<dbReference type="SMART" id="SM00409">
    <property type="entry name" value="IG"/>
    <property type="match status" value="1"/>
</dbReference>
<comment type="caution">
    <text evidence="4">The sequence shown here is derived from an EMBL/GenBank/DDBJ whole genome shotgun (WGS) entry which is preliminary data.</text>
</comment>
<feature type="transmembrane region" description="Helical" evidence="2">
    <location>
        <begin position="110"/>
        <end position="130"/>
    </location>
</feature>
<protein>
    <recommendedName>
        <fullName evidence="3">Ig-like domain-containing protein</fullName>
    </recommendedName>
</protein>
<keyword evidence="2" id="KW-0812">Transmembrane</keyword>
<evidence type="ECO:0000259" key="3">
    <source>
        <dbReference type="PROSITE" id="PS50835"/>
    </source>
</evidence>
<organism evidence="4 5">
    <name type="scientific">Anguilla anguilla</name>
    <name type="common">European freshwater eel</name>
    <name type="synonym">Muraena anguilla</name>
    <dbReference type="NCBI Taxonomy" id="7936"/>
    <lineage>
        <taxon>Eukaryota</taxon>
        <taxon>Metazoa</taxon>
        <taxon>Chordata</taxon>
        <taxon>Craniata</taxon>
        <taxon>Vertebrata</taxon>
        <taxon>Euteleostomi</taxon>
        <taxon>Actinopterygii</taxon>
        <taxon>Neopterygii</taxon>
        <taxon>Teleostei</taxon>
        <taxon>Anguilliformes</taxon>
        <taxon>Anguillidae</taxon>
        <taxon>Anguilla</taxon>
    </lineage>
</organism>
<evidence type="ECO:0000256" key="2">
    <source>
        <dbReference type="SAM" id="Phobius"/>
    </source>
</evidence>
<keyword evidence="2" id="KW-0472">Membrane</keyword>
<dbReference type="Pfam" id="PF00047">
    <property type="entry name" value="ig"/>
    <property type="match status" value="1"/>
</dbReference>
<evidence type="ECO:0000313" key="5">
    <source>
        <dbReference type="Proteomes" id="UP001044222"/>
    </source>
</evidence>
<dbReference type="PANTHER" id="PTHR14334">
    <property type="entry name" value="B-CELL ANTIGEN RECEPTOR COMPLEX-ASSOCIATED PROTEIN"/>
    <property type="match status" value="1"/>
</dbReference>
<dbReference type="InterPro" id="IPR013151">
    <property type="entry name" value="Immunoglobulin_dom"/>
</dbReference>
<dbReference type="InterPro" id="IPR013783">
    <property type="entry name" value="Ig-like_fold"/>
</dbReference>
<dbReference type="GO" id="GO:0009897">
    <property type="term" value="C:external side of plasma membrane"/>
    <property type="evidence" value="ECO:0007669"/>
    <property type="project" value="TreeGrafter"/>
</dbReference>
<sequence>MPESVHLKEGASVNFHCTLTYNVTSVREVSVQWTFGASRKISFQRYNTSESQGFTATLPLHSVRRNQSGKYFCNVSVLIPCIDHGSGSGTSLTVEVLTSPGTVSESSSSAVVWTSLLAAVLAVGIGCVIYSKRKGNKRTASTGQETDCPTSVTSEVFYAKVNFRNSSTHDRSNSDQAQYCNVPQVGKMTLDSRCLRPAVADNVVYSTLNAPNLSIGASNLH</sequence>